<evidence type="ECO:0000313" key="2">
    <source>
        <dbReference type="EMBL" id="HGQ59702.1"/>
    </source>
</evidence>
<keyword evidence="1" id="KW-0472">Membrane</keyword>
<accession>A0A7C4JND3</accession>
<sequence length="81" mass="8481">MGLDTLREVVNALNMVFGGIRGVGAAFVIVGLSILLIIGVGLGIYVLAKAIKLIPKMSVWGFLKFLAVSAVVLIVIGIFLP</sequence>
<dbReference type="EMBL" id="DTBP01000020">
    <property type="protein sequence ID" value="HGQ74055.1"/>
    <property type="molecule type" value="Genomic_DNA"/>
</dbReference>
<evidence type="ECO:0000313" key="3">
    <source>
        <dbReference type="EMBL" id="HGQ74055.1"/>
    </source>
</evidence>
<evidence type="ECO:0000256" key="1">
    <source>
        <dbReference type="SAM" id="Phobius"/>
    </source>
</evidence>
<reference evidence="3" key="1">
    <citation type="journal article" date="2020" name="mSystems">
        <title>Genome- and Community-Level Interaction Insights into Carbon Utilization and Element Cycling Functions of Hydrothermarchaeota in Hydrothermal Sediment.</title>
        <authorList>
            <person name="Zhou Z."/>
            <person name="Liu Y."/>
            <person name="Xu W."/>
            <person name="Pan J."/>
            <person name="Luo Z.H."/>
            <person name="Li M."/>
        </authorList>
    </citation>
    <scope>NUCLEOTIDE SEQUENCE [LARGE SCALE GENOMIC DNA]</scope>
    <source>
        <strain evidence="2">SpSt-638</strain>
        <strain evidence="3">SpSt-648</strain>
    </source>
</reference>
<keyword evidence="1" id="KW-0812">Transmembrane</keyword>
<comment type="caution">
    <text evidence="3">The sequence shown here is derived from an EMBL/GenBank/DDBJ whole genome shotgun (WGS) entry which is preliminary data.</text>
</comment>
<dbReference type="AlphaFoldDB" id="A0A7C4JND3"/>
<dbReference type="EMBL" id="DTBE01000080">
    <property type="protein sequence ID" value="HGQ59702.1"/>
    <property type="molecule type" value="Genomic_DNA"/>
</dbReference>
<keyword evidence="1" id="KW-1133">Transmembrane helix</keyword>
<proteinExistence type="predicted"/>
<feature type="transmembrane region" description="Helical" evidence="1">
    <location>
        <begin position="20"/>
        <end position="47"/>
    </location>
</feature>
<gene>
    <name evidence="2" type="ORF">ENU09_03195</name>
    <name evidence="3" type="ORF">ENU20_03140</name>
</gene>
<feature type="transmembrane region" description="Helical" evidence="1">
    <location>
        <begin position="59"/>
        <end position="80"/>
    </location>
</feature>
<organism evidence="3">
    <name type="scientific">Staphylothermus marinus</name>
    <dbReference type="NCBI Taxonomy" id="2280"/>
    <lineage>
        <taxon>Archaea</taxon>
        <taxon>Thermoproteota</taxon>
        <taxon>Thermoprotei</taxon>
        <taxon>Desulfurococcales</taxon>
        <taxon>Desulfurococcaceae</taxon>
        <taxon>Staphylothermus</taxon>
    </lineage>
</organism>
<protein>
    <submittedName>
        <fullName evidence="3">Uncharacterized protein</fullName>
    </submittedName>
</protein>
<name>A0A7C4JND3_STAMA</name>